<protein>
    <submittedName>
        <fullName evidence="1">Uncharacterized protein</fullName>
    </submittedName>
</protein>
<gene>
    <name evidence="1" type="ORF">MUK42_16859</name>
</gene>
<keyword evidence="2" id="KW-1185">Reference proteome</keyword>
<dbReference type="Proteomes" id="UP001055439">
    <property type="component" value="Chromosome 8"/>
</dbReference>
<dbReference type="OrthoDB" id="1687502at2759"/>
<proteinExistence type="predicted"/>
<evidence type="ECO:0000313" key="2">
    <source>
        <dbReference type="Proteomes" id="UP001055439"/>
    </source>
</evidence>
<accession>A0A9E7HI04</accession>
<dbReference type="AlphaFoldDB" id="A0A9E7HI04"/>
<organism evidence="1 2">
    <name type="scientific">Musa troglodytarum</name>
    <name type="common">fe'i banana</name>
    <dbReference type="NCBI Taxonomy" id="320322"/>
    <lineage>
        <taxon>Eukaryota</taxon>
        <taxon>Viridiplantae</taxon>
        <taxon>Streptophyta</taxon>
        <taxon>Embryophyta</taxon>
        <taxon>Tracheophyta</taxon>
        <taxon>Spermatophyta</taxon>
        <taxon>Magnoliopsida</taxon>
        <taxon>Liliopsida</taxon>
        <taxon>Zingiberales</taxon>
        <taxon>Musaceae</taxon>
        <taxon>Musa</taxon>
    </lineage>
</organism>
<dbReference type="EMBL" id="CP097510">
    <property type="protein sequence ID" value="URE33565.1"/>
    <property type="molecule type" value="Genomic_DNA"/>
</dbReference>
<evidence type="ECO:0000313" key="1">
    <source>
        <dbReference type="EMBL" id="URE33565.1"/>
    </source>
</evidence>
<sequence>MAPAYAANIAQVDGDCADRLFCSHVALLSGCASLPFLASRWALEPLGLLRDPFVKILIIDQKYN</sequence>
<reference evidence="1" key="1">
    <citation type="submission" date="2022-05" db="EMBL/GenBank/DDBJ databases">
        <title>The Musa troglodytarum L. genome provides insights into the mechanism of non-climacteric behaviour and enrichment of carotenoids.</title>
        <authorList>
            <person name="Wang J."/>
        </authorList>
    </citation>
    <scope>NUCLEOTIDE SEQUENCE</scope>
    <source>
        <tissue evidence="1">Leaf</tissue>
    </source>
</reference>
<name>A0A9E7HI04_9LILI</name>